<dbReference type="OrthoDB" id="836882at2"/>
<organism evidence="6 7">
    <name type="scientific">Porphyromonas cangingivalis</name>
    <dbReference type="NCBI Taxonomy" id="36874"/>
    <lineage>
        <taxon>Bacteria</taxon>
        <taxon>Pseudomonadati</taxon>
        <taxon>Bacteroidota</taxon>
        <taxon>Bacteroidia</taxon>
        <taxon>Bacteroidales</taxon>
        <taxon>Porphyromonadaceae</taxon>
        <taxon>Porphyromonas</taxon>
    </lineage>
</organism>
<keyword evidence="2 4" id="KW-0238">DNA-binding</keyword>
<dbReference type="GO" id="GO:0000976">
    <property type="term" value="F:transcription cis-regulatory region binding"/>
    <property type="evidence" value="ECO:0007669"/>
    <property type="project" value="TreeGrafter"/>
</dbReference>
<dbReference type="PRINTS" id="PR00455">
    <property type="entry name" value="HTHTETR"/>
</dbReference>
<keyword evidence="3" id="KW-0804">Transcription</keyword>
<dbReference type="PANTHER" id="PTHR30055">
    <property type="entry name" value="HTH-TYPE TRANSCRIPTIONAL REGULATOR RUTR"/>
    <property type="match status" value="1"/>
</dbReference>
<dbReference type="SUPFAM" id="SSF46689">
    <property type="entry name" value="Homeodomain-like"/>
    <property type="match status" value="1"/>
</dbReference>
<dbReference type="RefSeq" id="WP_036852385.1">
    <property type="nucleotide sequence ID" value="NZ_JQJD01000051.1"/>
</dbReference>
<accession>A0A0A2ENL8</accession>
<dbReference type="PANTHER" id="PTHR30055:SF234">
    <property type="entry name" value="HTH-TYPE TRANSCRIPTIONAL REGULATOR BETI"/>
    <property type="match status" value="1"/>
</dbReference>
<dbReference type="Proteomes" id="UP000030125">
    <property type="component" value="Unassembled WGS sequence"/>
</dbReference>
<evidence type="ECO:0000256" key="1">
    <source>
        <dbReference type="ARBA" id="ARBA00023015"/>
    </source>
</evidence>
<comment type="caution">
    <text evidence="6">The sequence shown here is derived from an EMBL/GenBank/DDBJ whole genome shotgun (WGS) entry which is preliminary data.</text>
</comment>
<evidence type="ECO:0000256" key="2">
    <source>
        <dbReference type="ARBA" id="ARBA00023125"/>
    </source>
</evidence>
<dbReference type="InterPro" id="IPR001647">
    <property type="entry name" value="HTH_TetR"/>
</dbReference>
<dbReference type="EMBL" id="JQJD01000051">
    <property type="protein sequence ID" value="KGN79277.1"/>
    <property type="molecule type" value="Genomic_DNA"/>
</dbReference>
<feature type="domain" description="HTH tetR-type" evidence="5">
    <location>
        <begin position="5"/>
        <end position="65"/>
    </location>
</feature>
<gene>
    <name evidence="6" type="ORF">HQ35_08220</name>
</gene>
<dbReference type="GO" id="GO:0003700">
    <property type="term" value="F:DNA-binding transcription factor activity"/>
    <property type="evidence" value="ECO:0007669"/>
    <property type="project" value="TreeGrafter"/>
</dbReference>
<evidence type="ECO:0000313" key="6">
    <source>
        <dbReference type="EMBL" id="KGN79277.1"/>
    </source>
</evidence>
<evidence type="ECO:0000259" key="5">
    <source>
        <dbReference type="PROSITE" id="PS50977"/>
    </source>
</evidence>
<reference evidence="6 7" key="1">
    <citation type="submission" date="2014-08" db="EMBL/GenBank/DDBJ databases">
        <title>Porphyromonas cangingivalis strain:COT-109_OH1386 Genome sequencing.</title>
        <authorList>
            <person name="Wallis C."/>
            <person name="Deusch O."/>
            <person name="O'Flynn C."/>
            <person name="Davis I."/>
            <person name="Jospin G."/>
            <person name="Darling A.E."/>
            <person name="Coil D.A."/>
            <person name="Alexiev A."/>
            <person name="Horsfall A."/>
            <person name="Kirkwood N."/>
            <person name="Harris S."/>
            <person name="Eisen J.A."/>
        </authorList>
    </citation>
    <scope>NUCLEOTIDE SEQUENCE [LARGE SCALE GENOMIC DNA]</scope>
    <source>
        <strain evidence="7">COT-109 OH1386</strain>
    </source>
</reference>
<keyword evidence="1" id="KW-0805">Transcription regulation</keyword>
<evidence type="ECO:0000313" key="7">
    <source>
        <dbReference type="Proteomes" id="UP000030125"/>
    </source>
</evidence>
<protein>
    <submittedName>
        <fullName evidence="6">TetR family transcriptional regulator</fullName>
    </submittedName>
</protein>
<dbReference type="eggNOG" id="COG1309">
    <property type="taxonomic scope" value="Bacteria"/>
</dbReference>
<dbReference type="STRING" id="36874.HQ34_01850"/>
<evidence type="ECO:0000256" key="3">
    <source>
        <dbReference type="ARBA" id="ARBA00023163"/>
    </source>
</evidence>
<sequence>MKDRELTEKKILEAVAEIVGDMGFEALGVNAIAQRAGISKVLIYRYFESLDGLIARFVLEKDYWGNVRSAPEGVEDVASFLKALFRRQLSLLREDIVLKRLHRWELSSEKAFIDDLREQREVSGGRLIEMVSRLVGAPWGEVATMATILSASISYLALLEERTETYNGISLRSDDGWEQITKGMDLLIDLCSPLIRNK</sequence>
<keyword evidence="7" id="KW-1185">Reference proteome</keyword>
<dbReference type="Gene3D" id="1.10.357.10">
    <property type="entry name" value="Tetracycline Repressor, domain 2"/>
    <property type="match status" value="1"/>
</dbReference>
<name>A0A0A2ENL8_PORCN</name>
<dbReference type="AlphaFoldDB" id="A0A0A2ENL8"/>
<dbReference type="InterPro" id="IPR009057">
    <property type="entry name" value="Homeodomain-like_sf"/>
</dbReference>
<evidence type="ECO:0000256" key="4">
    <source>
        <dbReference type="PROSITE-ProRule" id="PRU00335"/>
    </source>
</evidence>
<proteinExistence type="predicted"/>
<dbReference type="PROSITE" id="PS50977">
    <property type="entry name" value="HTH_TETR_2"/>
    <property type="match status" value="1"/>
</dbReference>
<feature type="DNA-binding region" description="H-T-H motif" evidence="4">
    <location>
        <begin position="28"/>
        <end position="47"/>
    </location>
</feature>
<dbReference type="InterPro" id="IPR050109">
    <property type="entry name" value="HTH-type_TetR-like_transc_reg"/>
</dbReference>
<dbReference type="Pfam" id="PF00440">
    <property type="entry name" value="TetR_N"/>
    <property type="match status" value="1"/>
</dbReference>